<dbReference type="Pfam" id="PF00005">
    <property type="entry name" value="ABC_tran"/>
    <property type="match status" value="1"/>
</dbReference>
<evidence type="ECO:0000256" key="6">
    <source>
        <dbReference type="ARBA" id="ARBA00022840"/>
    </source>
</evidence>
<feature type="domain" description="ABC transporter" evidence="7">
    <location>
        <begin position="6"/>
        <end position="239"/>
    </location>
</feature>
<sequence>MTRPLLDARHLTLGYDGERRNTVLADVSLSVGRGEIVALIGPSGTGKSSLLRALAGLERPQSGTVSIDGTTLQGPHPRIAIAFQDPCLLPWLSTERNVAFGLAFEHQERLTRDQQRERVRSALHAVGLEAAASLRPAQLSGGMAQRAALARALARQPHALLLDEPFSALDEVTRAAMQQLLVNIVATTRCATVLVTHDIDEALLVADRIVLLGTQGRFIDAWHVDYPHPRDAFVSELGTMRIDILKALQAGMKRPHASELHPLN</sequence>
<evidence type="ECO:0000256" key="3">
    <source>
        <dbReference type="ARBA" id="ARBA00022475"/>
    </source>
</evidence>
<keyword evidence="4" id="KW-0472">Membrane</keyword>
<protein>
    <submittedName>
        <fullName evidence="8">ABC transporter related protein</fullName>
    </submittedName>
</protein>
<gene>
    <name evidence="8" type="ordered locus">Bcen_6512</name>
</gene>
<dbReference type="GO" id="GO:0005524">
    <property type="term" value="F:ATP binding"/>
    <property type="evidence" value="ECO:0007669"/>
    <property type="project" value="UniProtKB-KW"/>
</dbReference>
<keyword evidence="5" id="KW-0547">Nucleotide-binding</keyword>
<name>A0A0H2Y393_BURO1</name>
<dbReference type="GO" id="GO:0016887">
    <property type="term" value="F:ATP hydrolysis activity"/>
    <property type="evidence" value="ECO:0007669"/>
    <property type="project" value="InterPro"/>
</dbReference>
<evidence type="ECO:0000256" key="2">
    <source>
        <dbReference type="ARBA" id="ARBA00022448"/>
    </source>
</evidence>
<dbReference type="InterPro" id="IPR027417">
    <property type="entry name" value="P-loop_NTPase"/>
</dbReference>
<dbReference type="PROSITE" id="PS00211">
    <property type="entry name" value="ABC_TRANSPORTER_1"/>
    <property type="match status" value="1"/>
</dbReference>
<evidence type="ECO:0000259" key="7">
    <source>
        <dbReference type="PROSITE" id="PS50893"/>
    </source>
</evidence>
<proteinExistence type="inferred from homology"/>
<keyword evidence="3" id="KW-1003">Cell membrane</keyword>
<dbReference type="PANTHER" id="PTHR42788">
    <property type="entry name" value="TAURINE IMPORT ATP-BINDING PROTEIN-RELATED"/>
    <property type="match status" value="1"/>
</dbReference>
<dbReference type="SMART" id="SM00382">
    <property type="entry name" value="AAA"/>
    <property type="match status" value="1"/>
</dbReference>
<comment type="similarity">
    <text evidence="1">Belongs to the ABC transporter superfamily.</text>
</comment>
<keyword evidence="6" id="KW-0067">ATP-binding</keyword>
<evidence type="ECO:0000313" key="8">
    <source>
        <dbReference type="EMBL" id="ABF81371.1"/>
    </source>
</evidence>
<dbReference type="PANTHER" id="PTHR42788:SF19">
    <property type="entry name" value="ALIPHATIC SULFONATES IMPORT ATP-BINDING PROTEIN SSUB 2"/>
    <property type="match status" value="1"/>
</dbReference>
<organism evidence="8">
    <name type="scientific">Burkholderia orbicola (strain AU 1054)</name>
    <dbReference type="NCBI Taxonomy" id="331271"/>
    <lineage>
        <taxon>Bacteria</taxon>
        <taxon>Pseudomonadati</taxon>
        <taxon>Pseudomonadota</taxon>
        <taxon>Betaproteobacteria</taxon>
        <taxon>Burkholderiales</taxon>
        <taxon>Burkholderiaceae</taxon>
        <taxon>Burkholderia</taxon>
        <taxon>Burkholderia cepacia complex</taxon>
        <taxon>Burkholderia orbicola</taxon>
    </lineage>
</organism>
<dbReference type="SUPFAM" id="SSF52540">
    <property type="entry name" value="P-loop containing nucleoside triphosphate hydrolases"/>
    <property type="match status" value="1"/>
</dbReference>
<dbReference type="InterPro" id="IPR003593">
    <property type="entry name" value="AAA+_ATPase"/>
</dbReference>
<dbReference type="InterPro" id="IPR017871">
    <property type="entry name" value="ABC_transporter-like_CS"/>
</dbReference>
<keyword evidence="2" id="KW-0813">Transport</keyword>
<dbReference type="PROSITE" id="PS50893">
    <property type="entry name" value="ABC_TRANSPORTER_2"/>
    <property type="match status" value="1"/>
</dbReference>
<dbReference type="AlphaFoldDB" id="A0A0H2Y393"/>
<dbReference type="HOGENOM" id="CLU_000604_1_22_4"/>
<accession>A0A0H2Y393</accession>
<evidence type="ECO:0000256" key="1">
    <source>
        <dbReference type="ARBA" id="ARBA00005417"/>
    </source>
</evidence>
<dbReference type="InterPro" id="IPR003439">
    <property type="entry name" value="ABC_transporter-like_ATP-bd"/>
</dbReference>
<keyword evidence="4" id="KW-0997">Cell inner membrane</keyword>
<dbReference type="InterPro" id="IPR050166">
    <property type="entry name" value="ABC_transporter_ATP-bind"/>
</dbReference>
<dbReference type="EMBL" id="CP000380">
    <property type="protein sequence ID" value="ABF81371.1"/>
    <property type="molecule type" value="Genomic_DNA"/>
</dbReference>
<dbReference type="Gene3D" id="3.40.50.300">
    <property type="entry name" value="P-loop containing nucleotide triphosphate hydrolases"/>
    <property type="match status" value="1"/>
</dbReference>
<evidence type="ECO:0000256" key="5">
    <source>
        <dbReference type="ARBA" id="ARBA00022741"/>
    </source>
</evidence>
<evidence type="ECO:0000256" key="4">
    <source>
        <dbReference type="ARBA" id="ARBA00022519"/>
    </source>
</evidence>
<reference evidence="8" key="1">
    <citation type="submission" date="2006-05" db="EMBL/GenBank/DDBJ databases">
        <title>Complete sequence of chromosome 3 of Burkholderia cenocepacia AU 1054.</title>
        <authorList>
            <consortium name="US DOE Joint Genome Institute"/>
            <person name="Copeland A."/>
            <person name="Lucas S."/>
            <person name="Lapidus A."/>
            <person name="Barry K."/>
            <person name="Detter J.C."/>
            <person name="Glavina del Rio T."/>
            <person name="Hammon N."/>
            <person name="Israni S."/>
            <person name="Dalin E."/>
            <person name="Tice H."/>
            <person name="Pitluck S."/>
            <person name="Chain P."/>
            <person name="Malfatti S."/>
            <person name="Shin M."/>
            <person name="Vergez L."/>
            <person name="Schmutz J."/>
            <person name="Larimer F."/>
            <person name="Land M."/>
            <person name="Hauser L."/>
            <person name="Kyrpides N."/>
            <person name="Lykidis A."/>
            <person name="LiPuma J.J."/>
            <person name="Konstantinidis K."/>
            <person name="Tiedje J.M."/>
            <person name="Richardson P."/>
        </authorList>
    </citation>
    <scope>NUCLEOTIDE SEQUENCE [LARGE SCALE GENOMIC DNA]</scope>
    <source>
        <strain evidence="8">AU 1054</strain>
    </source>
</reference>